<protein>
    <recommendedName>
        <fullName evidence="3">Secreted protein</fullName>
    </recommendedName>
</protein>
<gene>
    <name evidence="1" type="ORF">MCHLO_11601</name>
</gene>
<reference evidence="1" key="1">
    <citation type="submission" date="2014-09" db="EMBL/GenBank/DDBJ databases">
        <title>Genome sequence of the luminous mushroom Mycena chlorophos for searching fungal bioluminescence genes.</title>
        <authorList>
            <person name="Tanaka Y."/>
            <person name="Kasuga D."/>
            <person name="Oba Y."/>
            <person name="Hase S."/>
            <person name="Sato K."/>
            <person name="Oba Y."/>
            <person name="Sakakibara Y."/>
        </authorList>
    </citation>
    <scope>NUCLEOTIDE SEQUENCE</scope>
</reference>
<evidence type="ECO:0000313" key="1">
    <source>
        <dbReference type="EMBL" id="GAT54776.1"/>
    </source>
</evidence>
<sequence>MVSLDAFRCILVTLNSAAISHSRTHELNIPNTTERWIASYPPPSPCSPTRRSRQSSCRAASLERLSRWRTRFPRLGRATLTRRWGRRGLALSRERRRSCLVAHTSSAPS</sequence>
<proteinExistence type="predicted"/>
<dbReference type="Proteomes" id="UP000815677">
    <property type="component" value="Unassembled WGS sequence"/>
</dbReference>
<name>A0ABQ0LXW7_MYCCL</name>
<evidence type="ECO:0000313" key="2">
    <source>
        <dbReference type="Proteomes" id="UP000815677"/>
    </source>
</evidence>
<keyword evidence="2" id="KW-1185">Reference proteome</keyword>
<dbReference type="EMBL" id="DF848767">
    <property type="protein sequence ID" value="GAT54776.1"/>
    <property type="molecule type" value="Genomic_DNA"/>
</dbReference>
<evidence type="ECO:0008006" key="3">
    <source>
        <dbReference type="Google" id="ProtNLM"/>
    </source>
</evidence>
<accession>A0ABQ0LXW7</accession>
<organism evidence="1 2">
    <name type="scientific">Mycena chlorophos</name>
    <name type="common">Agaric fungus</name>
    <name type="synonym">Agaricus chlorophos</name>
    <dbReference type="NCBI Taxonomy" id="658473"/>
    <lineage>
        <taxon>Eukaryota</taxon>
        <taxon>Fungi</taxon>
        <taxon>Dikarya</taxon>
        <taxon>Basidiomycota</taxon>
        <taxon>Agaricomycotina</taxon>
        <taxon>Agaricomycetes</taxon>
        <taxon>Agaricomycetidae</taxon>
        <taxon>Agaricales</taxon>
        <taxon>Marasmiineae</taxon>
        <taxon>Mycenaceae</taxon>
        <taxon>Mycena</taxon>
    </lineage>
</organism>